<dbReference type="Proteomes" id="UP000199474">
    <property type="component" value="Unassembled WGS sequence"/>
</dbReference>
<accession>A0A1I1YVQ0</accession>
<dbReference type="InterPro" id="IPR045336">
    <property type="entry name" value="MmgE_PrpD_N"/>
</dbReference>
<gene>
    <name evidence="4" type="ORF">SAMN05216238_11071</name>
</gene>
<protein>
    <submittedName>
        <fullName evidence="4">2-methylcitrate dehydratase</fullName>
    </submittedName>
</protein>
<feature type="domain" description="MmgE/PrpD C-terminal" evidence="3">
    <location>
        <begin position="266"/>
        <end position="441"/>
    </location>
</feature>
<dbReference type="OrthoDB" id="9797528at2"/>
<evidence type="ECO:0000256" key="1">
    <source>
        <dbReference type="ARBA" id="ARBA00006174"/>
    </source>
</evidence>
<dbReference type="STRING" id="640948.SAMN05216238_11071"/>
<dbReference type="InterPro" id="IPR042183">
    <property type="entry name" value="MmgE/PrpD_sf_1"/>
</dbReference>
<dbReference type="InterPro" id="IPR042188">
    <property type="entry name" value="MmgE/PrpD_sf_2"/>
</dbReference>
<dbReference type="Gene3D" id="3.30.1330.120">
    <property type="entry name" value="2-methylcitrate dehydratase PrpD"/>
    <property type="match status" value="1"/>
</dbReference>
<dbReference type="RefSeq" id="WP_090086427.1">
    <property type="nucleotide sequence ID" value="NZ_FOMR01000010.1"/>
</dbReference>
<dbReference type="AlphaFoldDB" id="A0A1I1YVQ0"/>
<name>A0A1I1YVQ0_9BACI</name>
<sequence>MSNKKTMVEQLADWAHDADWSMLSDEAKEALKGRVLDSIGVAIGALNGEPVKNIRQMTENLGGEKLVTLIGGGKTTPDYATFYNGAAVRYLDFNDSYLAKEETGHPSDNIAPVLAAAEYADANGKDFLLALAIAYQVQCRLSDVAPVRKYGFDHTVQGAYGAAAGAARAMGFDSSEIANAVAIAGTGYNSLRVTRTGELSNWKGLAYPNTAMGAMHATMLAKYGISGPREVFEGNKGLMDSIAGEFTINWHNENLERVTDTIIKRFNAEIHSQSSIEGLLELRDRENIKPEDIKAIRLTTFDVAYNIIGGGEEGGKKLIRYKEEADHSLPYMLAAAYLDGQVMPEQYDSDRINRGDIQELLQKVDVKPDVHYSSRFPDEMACRIELETNDGQIFEIEKSDYKGFKSKPASWDVLMAKYNSLTRNIDSDLAHEIAETIRNLDNVNVSDLTQLLDQIQIKEDVSI</sequence>
<dbReference type="Pfam" id="PF03972">
    <property type="entry name" value="MmgE_PrpD_N"/>
    <property type="match status" value="1"/>
</dbReference>
<evidence type="ECO:0000313" key="4">
    <source>
        <dbReference type="EMBL" id="SFE22110.1"/>
    </source>
</evidence>
<evidence type="ECO:0000259" key="2">
    <source>
        <dbReference type="Pfam" id="PF03972"/>
    </source>
</evidence>
<dbReference type="PANTHER" id="PTHR16943:SF8">
    <property type="entry name" value="2-METHYLCITRATE DEHYDRATASE"/>
    <property type="match status" value="1"/>
</dbReference>
<dbReference type="GO" id="GO:0016829">
    <property type="term" value="F:lyase activity"/>
    <property type="evidence" value="ECO:0007669"/>
    <property type="project" value="InterPro"/>
</dbReference>
<keyword evidence="5" id="KW-1185">Reference proteome</keyword>
<reference evidence="5" key="1">
    <citation type="submission" date="2016-10" db="EMBL/GenBank/DDBJ databases">
        <authorList>
            <person name="Varghese N."/>
            <person name="Submissions S."/>
        </authorList>
    </citation>
    <scope>NUCLEOTIDE SEQUENCE [LARGE SCALE GENOMIC DNA]</scope>
    <source>
        <strain evidence="5">DSM 22530</strain>
    </source>
</reference>
<organism evidence="4 5">
    <name type="scientific">Lentibacillus persicus</name>
    <dbReference type="NCBI Taxonomy" id="640948"/>
    <lineage>
        <taxon>Bacteria</taxon>
        <taxon>Bacillati</taxon>
        <taxon>Bacillota</taxon>
        <taxon>Bacilli</taxon>
        <taxon>Bacillales</taxon>
        <taxon>Bacillaceae</taxon>
        <taxon>Lentibacillus</taxon>
    </lineage>
</organism>
<dbReference type="Pfam" id="PF19305">
    <property type="entry name" value="MmgE_PrpD_C"/>
    <property type="match status" value="1"/>
</dbReference>
<dbReference type="PANTHER" id="PTHR16943">
    <property type="entry name" value="2-METHYLCITRATE DEHYDRATASE-RELATED"/>
    <property type="match status" value="1"/>
</dbReference>
<dbReference type="SUPFAM" id="SSF103378">
    <property type="entry name" value="2-methylcitrate dehydratase PrpD"/>
    <property type="match status" value="1"/>
</dbReference>
<feature type="domain" description="MmgE/PrpD N-terminal" evidence="2">
    <location>
        <begin position="9"/>
        <end position="249"/>
    </location>
</feature>
<dbReference type="Gene3D" id="1.10.4100.10">
    <property type="entry name" value="2-methylcitrate dehydratase PrpD"/>
    <property type="match status" value="1"/>
</dbReference>
<dbReference type="EMBL" id="FOMR01000010">
    <property type="protein sequence ID" value="SFE22110.1"/>
    <property type="molecule type" value="Genomic_DNA"/>
</dbReference>
<dbReference type="InterPro" id="IPR045337">
    <property type="entry name" value="MmgE_PrpD_C"/>
</dbReference>
<evidence type="ECO:0000313" key="5">
    <source>
        <dbReference type="Proteomes" id="UP000199474"/>
    </source>
</evidence>
<evidence type="ECO:0000259" key="3">
    <source>
        <dbReference type="Pfam" id="PF19305"/>
    </source>
</evidence>
<dbReference type="InterPro" id="IPR036148">
    <property type="entry name" value="MmgE/PrpD_sf"/>
</dbReference>
<dbReference type="InterPro" id="IPR005656">
    <property type="entry name" value="MmgE_PrpD"/>
</dbReference>
<proteinExistence type="inferred from homology"/>
<comment type="similarity">
    <text evidence="1">Belongs to the PrpD family.</text>
</comment>